<name>A0A183DYX5_9BILA</name>
<comment type="function">
    <text evidence="5">Accepts electrons from ETF and reduces ubiquinone.</text>
</comment>
<proteinExistence type="predicted"/>
<comment type="cofactor">
    <cofactor evidence="1 5">
        <name>FAD</name>
        <dbReference type="ChEBI" id="CHEBI:57692"/>
    </cofactor>
</comment>
<gene>
    <name evidence="7" type="ORF">GPUH_LOCUS13916</name>
</gene>
<reference evidence="7 8" key="2">
    <citation type="submission" date="2018-11" db="EMBL/GenBank/DDBJ databases">
        <authorList>
            <consortium name="Pathogen Informatics"/>
        </authorList>
    </citation>
    <scope>NUCLEOTIDE SEQUENCE [LARGE SCALE GENOMIC DNA]</scope>
</reference>
<dbReference type="GO" id="GO:0046872">
    <property type="term" value="F:metal ion binding"/>
    <property type="evidence" value="ECO:0007669"/>
    <property type="project" value="UniProtKB-KW"/>
</dbReference>
<dbReference type="GO" id="GO:0051539">
    <property type="term" value="F:4 iron, 4 sulfur cluster binding"/>
    <property type="evidence" value="ECO:0007669"/>
    <property type="project" value="UniProtKB-UniRule"/>
</dbReference>
<dbReference type="Gene3D" id="3.50.50.60">
    <property type="entry name" value="FAD/NAD(P)-binding domain"/>
    <property type="match status" value="3"/>
</dbReference>
<sequence>MRVTWRRALQAARAVRNVVEGQWATAHYLKQPRDRDARWARVDMRAEVESYDVVVVGAGPAGLAAAIRLKQIAKHKNTDVRVCVVEKGAEVGAHTLSGAVIDVRALDELFPSWKQMGAPVYQKVTSESLAFLTKKNRYSLPLTRGNPLENRGNYIIRLGYLVKWLGEKAEEMGVEVYPGIAAQEVLFHDDESVKGVATADVGITKDGAPKENFQRGMELHAKCTIFAEGCRGHLANLLMHKENFQRGMELHAKCTIFAEGCRGHLANLLMHKYHLQEDSAPMTYGLGFKELWLIDKSKHKPGYVEHTIGYPLVSSFWPFYTL</sequence>
<keyword evidence="5" id="KW-0813">Transport</keyword>
<evidence type="ECO:0000313" key="9">
    <source>
        <dbReference type="WBParaSite" id="GPUH_0001393101-mRNA-1"/>
    </source>
</evidence>
<keyword evidence="8" id="KW-1185">Reference proteome</keyword>
<dbReference type="InterPro" id="IPR049398">
    <property type="entry name" value="ETF-QO/FixC_UQ-bd"/>
</dbReference>
<evidence type="ECO:0000313" key="7">
    <source>
        <dbReference type="EMBL" id="VDN23233.1"/>
    </source>
</evidence>
<comment type="cofactor">
    <cofactor evidence="5">
        <name>[4Fe-4S] cluster</name>
        <dbReference type="ChEBI" id="CHEBI:49883"/>
    </cofactor>
    <text evidence="5">Binds 1 [4Fe-4S] cluster.</text>
</comment>
<evidence type="ECO:0000256" key="2">
    <source>
        <dbReference type="ARBA" id="ARBA00022630"/>
    </source>
</evidence>
<keyword evidence="5" id="KW-0408">Iron</keyword>
<evidence type="ECO:0000259" key="6">
    <source>
        <dbReference type="Pfam" id="PF21162"/>
    </source>
</evidence>
<dbReference type="InterPro" id="IPR040156">
    <property type="entry name" value="ETF-QO"/>
</dbReference>
<organism evidence="9">
    <name type="scientific">Gongylonema pulchrum</name>
    <dbReference type="NCBI Taxonomy" id="637853"/>
    <lineage>
        <taxon>Eukaryota</taxon>
        <taxon>Metazoa</taxon>
        <taxon>Ecdysozoa</taxon>
        <taxon>Nematoda</taxon>
        <taxon>Chromadorea</taxon>
        <taxon>Rhabditida</taxon>
        <taxon>Spirurina</taxon>
        <taxon>Spiruromorpha</taxon>
        <taxon>Spiruroidea</taxon>
        <taxon>Gongylonematidae</taxon>
        <taxon>Gongylonema</taxon>
    </lineage>
</organism>
<dbReference type="Proteomes" id="UP000271098">
    <property type="component" value="Unassembled WGS sequence"/>
</dbReference>
<dbReference type="Pfam" id="PF21162">
    <property type="entry name" value="ETFQO_UQ-bd"/>
    <property type="match status" value="1"/>
</dbReference>
<accession>A0A183DYX5</accession>
<evidence type="ECO:0000256" key="3">
    <source>
        <dbReference type="ARBA" id="ARBA00022827"/>
    </source>
</evidence>
<evidence type="ECO:0000256" key="1">
    <source>
        <dbReference type="ARBA" id="ARBA00001974"/>
    </source>
</evidence>
<feature type="domain" description="ETF-QO/FixC ubiquinone-binding" evidence="6">
    <location>
        <begin position="284"/>
        <end position="314"/>
    </location>
</feature>
<dbReference type="EC" id="1.5.5.1" evidence="5"/>
<protein>
    <recommendedName>
        <fullName evidence="5">Electron transfer flavoprotein-ubiquinone oxidoreductase</fullName>
        <shortName evidence="5">ETF-QO</shortName>
        <ecNumber evidence="5">1.5.5.1</ecNumber>
    </recommendedName>
</protein>
<dbReference type="GO" id="GO:0004174">
    <property type="term" value="F:electron-transferring-flavoprotein dehydrogenase activity"/>
    <property type="evidence" value="ECO:0007669"/>
    <property type="project" value="UniProtKB-UniRule"/>
</dbReference>
<evidence type="ECO:0000313" key="8">
    <source>
        <dbReference type="Proteomes" id="UP000271098"/>
    </source>
</evidence>
<dbReference type="PANTHER" id="PTHR10617">
    <property type="entry name" value="ELECTRON TRANSFER FLAVOPROTEIN-UBIQUINONE OXIDOREDUCTASE"/>
    <property type="match status" value="1"/>
</dbReference>
<keyword evidence="5" id="KW-0249">Electron transport</keyword>
<keyword evidence="5" id="KW-0411">Iron-sulfur</keyword>
<dbReference type="InterPro" id="IPR036188">
    <property type="entry name" value="FAD/NAD-bd_sf"/>
</dbReference>
<evidence type="ECO:0000256" key="5">
    <source>
        <dbReference type="RuleBase" id="RU366068"/>
    </source>
</evidence>
<keyword evidence="5" id="KW-0479">Metal-binding</keyword>
<keyword evidence="2 5" id="KW-0285">Flavoprotein</keyword>
<keyword evidence="5" id="KW-0830">Ubiquinone</keyword>
<dbReference type="EMBL" id="UYRT01080707">
    <property type="protein sequence ID" value="VDN23233.1"/>
    <property type="molecule type" value="Genomic_DNA"/>
</dbReference>
<dbReference type="PANTHER" id="PTHR10617:SF107">
    <property type="entry name" value="ELECTRON TRANSFER FLAVOPROTEIN-UBIQUINONE OXIDOREDUCTASE, MITOCHONDRIAL"/>
    <property type="match status" value="1"/>
</dbReference>
<dbReference type="Pfam" id="PF13450">
    <property type="entry name" value="NAD_binding_8"/>
    <property type="match status" value="1"/>
</dbReference>
<dbReference type="WBParaSite" id="GPUH_0001393101-mRNA-1">
    <property type="protein sequence ID" value="GPUH_0001393101-mRNA-1"/>
    <property type="gene ID" value="GPUH_0001393101"/>
</dbReference>
<keyword evidence="3 5" id="KW-0274">FAD</keyword>
<evidence type="ECO:0000256" key="4">
    <source>
        <dbReference type="ARBA" id="ARBA00023002"/>
    </source>
</evidence>
<dbReference type="OrthoDB" id="437331at2759"/>
<dbReference type="SUPFAM" id="SSF54373">
    <property type="entry name" value="FAD-linked reductases, C-terminal domain"/>
    <property type="match status" value="1"/>
</dbReference>
<dbReference type="GO" id="GO:0005743">
    <property type="term" value="C:mitochondrial inner membrane"/>
    <property type="evidence" value="ECO:0007669"/>
    <property type="project" value="TreeGrafter"/>
</dbReference>
<dbReference type="SUPFAM" id="SSF51905">
    <property type="entry name" value="FAD/NAD(P)-binding domain"/>
    <property type="match status" value="1"/>
</dbReference>
<reference evidence="9" key="1">
    <citation type="submission" date="2016-06" db="UniProtKB">
        <authorList>
            <consortium name="WormBaseParasite"/>
        </authorList>
    </citation>
    <scope>IDENTIFICATION</scope>
</reference>
<keyword evidence="4 5" id="KW-0560">Oxidoreductase</keyword>
<dbReference type="AlphaFoldDB" id="A0A183DYX5"/>
<comment type="catalytic activity">
    <reaction evidence="5">
        <text>a ubiquinone + reduced [electron-transfer flavoprotein] = a ubiquinol + oxidized [electron-transfer flavoprotein] + H(+)</text>
        <dbReference type="Rhea" id="RHEA:24052"/>
        <dbReference type="Rhea" id="RHEA-COMP:9565"/>
        <dbReference type="Rhea" id="RHEA-COMP:9566"/>
        <dbReference type="Rhea" id="RHEA-COMP:10685"/>
        <dbReference type="Rhea" id="RHEA-COMP:10686"/>
        <dbReference type="ChEBI" id="CHEBI:15378"/>
        <dbReference type="ChEBI" id="CHEBI:16389"/>
        <dbReference type="ChEBI" id="CHEBI:17976"/>
        <dbReference type="ChEBI" id="CHEBI:57692"/>
        <dbReference type="ChEBI" id="CHEBI:58307"/>
        <dbReference type="EC" id="1.5.5.1"/>
    </reaction>
</comment>